<dbReference type="AlphaFoldDB" id="A0AA36J788"/>
<keyword evidence="2" id="KW-0472">Membrane</keyword>
<gene>
    <name evidence="4" type="ORF">EVOR1521_LOCUS23280</name>
</gene>
<dbReference type="EMBL" id="CAUJNA010003349">
    <property type="protein sequence ID" value="CAJ1399808.1"/>
    <property type="molecule type" value="Genomic_DNA"/>
</dbReference>
<feature type="chain" id="PRO_5041406184" description="PAS domain-containing protein" evidence="3">
    <location>
        <begin position="24"/>
        <end position="573"/>
    </location>
</feature>
<keyword evidence="2" id="KW-0812">Transmembrane</keyword>
<feature type="transmembrane region" description="Helical" evidence="2">
    <location>
        <begin position="129"/>
        <end position="147"/>
    </location>
</feature>
<feature type="region of interest" description="Disordered" evidence="1">
    <location>
        <begin position="392"/>
        <end position="413"/>
    </location>
</feature>
<keyword evidence="3" id="KW-0732">Signal</keyword>
<feature type="transmembrane region" description="Helical" evidence="2">
    <location>
        <begin position="174"/>
        <end position="194"/>
    </location>
</feature>
<keyword evidence="5" id="KW-1185">Reference proteome</keyword>
<feature type="compositionally biased region" description="Low complexity" evidence="1">
    <location>
        <begin position="531"/>
        <end position="541"/>
    </location>
</feature>
<feature type="region of interest" description="Disordered" evidence="1">
    <location>
        <begin position="516"/>
        <end position="573"/>
    </location>
</feature>
<keyword evidence="2" id="KW-1133">Transmembrane helix</keyword>
<evidence type="ECO:0008006" key="6">
    <source>
        <dbReference type="Google" id="ProtNLM"/>
    </source>
</evidence>
<feature type="compositionally biased region" description="Polar residues" evidence="1">
    <location>
        <begin position="516"/>
        <end position="530"/>
    </location>
</feature>
<evidence type="ECO:0000256" key="2">
    <source>
        <dbReference type="SAM" id="Phobius"/>
    </source>
</evidence>
<evidence type="ECO:0000313" key="4">
    <source>
        <dbReference type="EMBL" id="CAJ1399808.1"/>
    </source>
</evidence>
<evidence type="ECO:0000256" key="1">
    <source>
        <dbReference type="SAM" id="MobiDB-lite"/>
    </source>
</evidence>
<proteinExistence type="predicted"/>
<evidence type="ECO:0000256" key="3">
    <source>
        <dbReference type="SAM" id="SignalP"/>
    </source>
</evidence>
<dbReference type="Proteomes" id="UP001178507">
    <property type="component" value="Unassembled WGS sequence"/>
</dbReference>
<evidence type="ECO:0000313" key="5">
    <source>
        <dbReference type="Proteomes" id="UP001178507"/>
    </source>
</evidence>
<feature type="transmembrane region" description="Helical" evidence="2">
    <location>
        <begin position="103"/>
        <end position="123"/>
    </location>
</feature>
<accession>A0AA36J788</accession>
<feature type="transmembrane region" description="Helical" evidence="2">
    <location>
        <begin position="214"/>
        <end position="238"/>
    </location>
</feature>
<sequence>MDVKETSFWAFLALLQIAVVVRAACGVLGHPEHVKTQITRSLCSIFRAARSLRRKTLSPSERIVEEEILQLRAKLSWHLSSIYTVFNFGLLIVLQAQGPSPNAFLWNMLANFAWFALSSLAPSLLRQDLWYAVFMLSCLSFLCPWCSTFDQSLKMAPFCLLLARIPFVVLPSRMSLVVICNSLFALTAITRMVWEGGNLAPAEDGLPFAPGARVSLITLECLECFLVVALAALLRIALKKNVEKAEVRRQSATQLDAMTSLLQLTCDAVVQLDSELRLMVHSPELAAMLLRDPQGASLAGMKFTDFMPAVDASHASEHLKDIRSSSTYGSERSKSAHAFQTRLVDSCSSKLRAEVFQVMYRQGSETYHLVGLRDFTDTKPLRRSFDMDASMDSLGASRSSMDQSRSPDPEKKGRMFLDCDLETMQVNSASAPLNRLSGSPLSDLFPHHIILLLRRLCDEGRTLVENHEPMSAKSYAFEDLPVHWRILSGTISGSMQLMQTKEGQIHVLMAFNSTPASGSTLGPMSPTWSPRSSQRSESSQESSKKRRERRNLGGSPARRVMETLANRATRSRL</sequence>
<organism evidence="4 5">
    <name type="scientific">Effrenium voratum</name>
    <dbReference type="NCBI Taxonomy" id="2562239"/>
    <lineage>
        <taxon>Eukaryota</taxon>
        <taxon>Sar</taxon>
        <taxon>Alveolata</taxon>
        <taxon>Dinophyceae</taxon>
        <taxon>Suessiales</taxon>
        <taxon>Symbiodiniaceae</taxon>
        <taxon>Effrenium</taxon>
    </lineage>
</organism>
<name>A0AA36J788_9DINO</name>
<feature type="transmembrane region" description="Helical" evidence="2">
    <location>
        <begin position="75"/>
        <end position="96"/>
    </location>
</feature>
<reference evidence="4" key="1">
    <citation type="submission" date="2023-08" db="EMBL/GenBank/DDBJ databases">
        <authorList>
            <person name="Chen Y."/>
            <person name="Shah S."/>
            <person name="Dougan E. K."/>
            <person name="Thang M."/>
            <person name="Chan C."/>
        </authorList>
    </citation>
    <scope>NUCLEOTIDE SEQUENCE</scope>
</reference>
<comment type="caution">
    <text evidence="4">The sequence shown here is derived from an EMBL/GenBank/DDBJ whole genome shotgun (WGS) entry which is preliminary data.</text>
</comment>
<protein>
    <recommendedName>
        <fullName evidence="6">PAS domain-containing protein</fullName>
    </recommendedName>
</protein>
<feature type="signal peptide" evidence="3">
    <location>
        <begin position="1"/>
        <end position="23"/>
    </location>
</feature>